<reference evidence="2 3" key="1">
    <citation type="submission" date="2016-03" db="EMBL/GenBank/DDBJ databases">
        <title>EvidentialGene: Evidence-directed Construction of Genes on Genomes.</title>
        <authorList>
            <person name="Gilbert D.G."/>
            <person name="Choi J.-H."/>
            <person name="Mockaitis K."/>
            <person name="Colbourne J."/>
            <person name="Pfrender M."/>
        </authorList>
    </citation>
    <scope>NUCLEOTIDE SEQUENCE [LARGE SCALE GENOMIC DNA]</scope>
    <source>
        <strain evidence="2 3">Xinb3</strain>
        <tissue evidence="2">Complete organism</tissue>
    </source>
</reference>
<dbReference type="PROSITE" id="PS50879">
    <property type="entry name" value="RNASE_H_1"/>
    <property type="match status" value="1"/>
</dbReference>
<dbReference type="OrthoDB" id="6375235at2759"/>
<feature type="domain" description="RNase H type-1" evidence="1">
    <location>
        <begin position="100"/>
        <end position="232"/>
    </location>
</feature>
<organism evidence="2 3">
    <name type="scientific">Daphnia magna</name>
    <dbReference type="NCBI Taxonomy" id="35525"/>
    <lineage>
        <taxon>Eukaryota</taxon>
        <taxon>Metazoa</taxon>
        <taxon>Ecdysozoa</taxon>
        <taxon>Arthropoda</taxon>
        <taxon>Crustacea</taxon>
        <taxon>Branchiopoda</taxon>
        <taxon>Diplostraca</taxon>
        <taxon>Cladocera</taxon>
        <taxon>Anomopoda</taxon>
        <taxon>Daphniidae</taxon>
        <taxon>Daphnia</taxon>
    </lineage>
</organism>
<evidence type="ECO:0000313" key="2">
    <source>
        <dbReference type="EMBL" id="KZS09797.1"/>
    </source>
</evidence>
<name>A0A164SNJ5_9CRUS</name>
<dbReference type="GO" id="GO:0003676">
    <property type="term" value="F:nucleic acid binding"/>
    <property type="evidence" value="ECO:0007669"/>
    <property type="project" value="InterPro"/>
</dbReference>
<dbReference type="InterPro" id="IPR012337">
    <property type="entry name" value="RNaseH-like_sf"/>
</dbReference>
<dbReference type="Proteomes" id="UP000076858">
    <property type="component" value="Unassembled WGS sequence"/>
</dbReference>
<evidence type="ECO:0000259" key="1">
    <source>
        <dbReference type="PROSITE" id="PS50879"/>
    </source>
</evidence>
<dbReference type="GO" id="GO:0004523">
    <property type="term" value="F:RNA-DNA hybrid ribonuclease activity"/>
    <property type="evidence" value="ECO:0007669"/>
    <property type="project" value="InterPro"/>
</dbReference>
<protein>
    <recommendedName>
        <fullName evidence="1">RNase H type-1 domain-containing protein</fullName>
    </recommendedName>
</protein>
<dbReference type="Pfam" id="PF00075">
    <property type="entry name" value="RNase_H"/>
    <property type="match status" value="1"/>
</dbReference>
<dbReference type="Gene3D" id="3.30.420.10">
    <property type="entry name" value="Ribonuclease H-like superfamily/Ribonuclease H"/>
    <property type="match status" value="1"/>
</dbReference>
<accession>A0A164SNJ5</accession>
<dbReference type="InterPro" id="IPR026960">
    <property type="entry name" value="RVT-Znf"/>
</dbReference>
<dbReference type="InterPro" id="IPR036397">
    <property type="entry name" value="RNaseH_sf"/>
</dbReference>
<dbReference type="STRING" id="35525.A0A164SNJ5"/>
<dbReference type="InterPro" id="IPR002156">
    <property type="entry name" value="RNaseH_domain"/>
</dbReference>
<gene>
    <name evidence="2" type="ORF">APZ42_025892</name>
</gene>
<dbReference type="AlphaFoldDB" id="A0A164SNJ5"/>
<dbReference type="EMBL" id="LRGB01001976">
    <property type="protein sequence ID" value="KZS09797.1"/>
    <property type="molecule type" value="Genomic_DNA"/>
</dbReference>
<evidence type="ECO:0000313" key="3">
    <source>
        <dbReference type="Proteomes" id="UP000076858"/>
    </source>
</evidence>
<keyword evidence="3" id="KW-1185">Reference proteome</keyword>
<dbReference type="CDD" id="cd09276">
    <property type="entry name" value="Rnase_HI_RT_non_LTR"/>
    <property type="match status" value="1"/>
</dbReference>
<comment type="caution">
    <text evidence="2">The sequence shown here is derived from an EMBL/GenBank/DDBJ whole genome shotgun (WGS) entry which is preliminary data.</text>
</comment>
<dbReference type="Pfam" id="PF13966">
    <property type="entry name" value="zf-RVT"/>
    <property type="match status" value="1"/>
</dbReference>
<dbReference type="SUPFAM" id="SSF53098">
    <property type="entry name" value="Ribonuclease H-like"/>
    <property type="match status" value="1"/>
</dbReference>
<proteinExistence type="predicted"/>
<sequence length="392" mass="44703">MKLCSKPWNPAYSTIYYLSKSNKEWKTRSTPSTVRHLRELKLSYKIHPRNKPSDQPYTDPIPPWQLFSIPVELFPMSKTAAKQNTHLTSATFRAINKDEPPDHLSIYTDGSTCMTSRKSTCAFFIHKLKIKESFLLSESTNSFNVELEAINQALAHVYHQDWNMITIYCDSKAAIEAIRNFKWTASNTIPKIINQIVNFNSAGPKIKFYWIPRHSGIQGNATAYNLANAGRHTNVGHQLSHCPNVAERLLKMQVLTRLKTISTNTGVINRQRMGMCPWHTHKRRKIQTALFRLRSGHCKLNNTLSKSDMDINPECLHGCEEKEDTTHILLHCPHYSNARTQLTNALLKNNVSLPLDIPTLMGCNPNIPKHTQGAIAKQLVTILIETQLIERI</sequence>